<dbReference type="STRING" id="45056.Lade_1696"/>
<reference evidence="3 5" key="1">
    <citation type="submission" date="2015-11" db="EMBL/GenBank/DDBJ databases">
        <title>Identification of large and diverse effector repertoires of 38 Legionella species.</title>
        <authorList>
            <person name="Burstein D."/>
            <person name="Amaro F."/>
            <person name="Zusman T."/>
            <person name="Lifshitz Z."/>
            <person name="Cohen O."/>
            <person name="Gilbert J.A."/>
            <person name="Pupko T."/>
            <person name="Shuman H.A."/>
            <person name="Segal G."/>
        </authorList>
    </citation>
    <scope>NUCLEOTIDE SEQUENCE [LARGE SCALE GENOMIC DNA]</scope>
    <source>
        <strain evidence="3 5">1762-AUS-E</strain>
    </source>
</reference>
<keyword evidence="5" id="KW-1185">Reference proteome</keyword>
<dbReference type="EMBL" id="LR134422">
    <property type="protein sequence ID" value="VEH85304.1"/>
    <property type="molecule type" value="Genomic_DNA"/>
</dbReference>
<sequence length="284" mass="32386">MCRFTAYLGRPIVLNDILYKPKNSLIKQSTSAKEMEEPLNGDGFGMAWYDYRLDPLPGVFKTIQPAWNDVNLETLSGKISSECFLAHVRAASTGNVNVFNTHPFTFQEYSFMHNGGIAGFEEIRRSLRAALSDEMDGWIKGQTDSEHFFALFLDLFLKTKLDFNLESCYFIVREAIDYVALLQHKAHIHDPSYINFVLSNGKCLFVLRYVSKSNYMAPSLHYSYGDSLEYENGNCVMQPSLSHQNHAVLVASEKLASHKMHWHDVPTNHVLFVNENLETKVKAL</sequence>
<accession>A0A0W0R1T9</accession>
<dbReference type="InterPro" id="IPR017932">
    <property type="entry name" value="GATase_2_dom"/>
</dbReference>
<keyword evidence="4" id="KW-0378">Hydrolase</keyword>
<dbReference type="GO" id="GO:0016740">
    <property type="term" value="F:transferase activity"/>
    <property type="evidence" value="ECO:0007669"/>
    <property type="project" value="UniProtKB-KW"/>
</dbReference>
<dbReference type="Proteomes" id="UP000281170">
    <property type="component" value="Plasmid 13"/>
</dbReference>
<dbReference type="Pfam" id="PF13230">
    <property type="entry name" value="GATase_4"/>
    <property type="match status" value="1"/>
</dbReference>
<dbReference type="SUPFAM" id="SSF56235">
    <property type="entry name" value="N-terminal nucleophile aminohydrolases (Ntn hydrolases)"/>
    <property type="match status" value="1"/>
</dbReference>
<evidence type="ECO:0000259" key="2">
    <source>
        <dbReference type="PROSITE" id="PS51278"/>
    </source>
</evidence>
<evidence type="ECO:0000256" key="1">
    <source>
        <dbReference type="ARBA" id="ARBA00022962"/>
    </source>
</evidence>
<geneLocation type="plasmid" evidence="4 6">
    <name>13</name>
</geneLocation>
<evidence type="ECO:0000313" key="3">
    <source>
        <dbReference type="EMBL" id="KTC65016.1"/>
    </source>
</evidence>
<proteinExistence type="predicted"/>
<dbReference type="EMBL" id="LNKA01000011">
    <property type="protein sequence ID" value="KTC65016.1"/>
    <property type="molecule type" value="Genomic_DNA"/>
</dbReference>
<keyword evidence="3" id="KW-0808">Transferase</keyword>
<protein>
    <submittedName>
        <fullName evidence="3">Glutamine amidotransferase</fullName>
        <ecNumber evidence="4">3.5.1.-</ecNumber>
    </submittedName>
</protein>
<evidence type="ECO:0000313" key="5">
    <source>
        <dbReference type="Proteomes" id="UP000054859"/>
    </source>
</evidence>
<dbReference type="InterPro" id="IPR052373">
    <property type="entry name" value="Gamma-glu_amide_hydrolase"/>
</dbReference>
<evidence type="ECO:0000313" key="4">
    <source>
        <dbReference type="EMBL" id="VEH85304.1"/>
    </source>
</evidence>
<dbReference type="CDD" id="cd01908">
    <property type="entry name" value="YafJ"/>
    <property type="match status" value="1"/>
</dbReference>
<dbReference type="KEGG" id="ladl:NCTC12735_00930"/>
<dbReference type="PANTHER" id="PTHR43187">
    <property type="entry name" value="GLUTAMINE AMIDOTRANSFERASE DUG3-RELATED"/>
    <property type="match status" value="1"/>
</dbReference>
<dbReference type="RefSeq" id="WP_058462771.1">
    <property type="nucleotide sequence ID" value="NZ_CAAAHS010000013.1"/>
</dbReference>
<keyword evidence="1 3" id="KW-0315">Glutamine amidotransferase</keyword>
<keyword evidence="4" id="KW-0614">Plasmid</keyword>
<feature type="domain" description="Glutamine amidotransferase type-2" evidence="2">
    <location>
        <begin position="2"/>
        <end position="284"/>
    </location>
</feature>
<dbReference type="AlphaFoldDB" id="A0A0W0R1T9"/>
<dbReference type="PROSITE" id="PS51278">
    <property type="entry name" value="GATASE_TYPE_2"/>
    <property type="match status" value="1"/>
</dbReference>
<dbReference type="PANTHER" id="PTHR43187:SF1">
    <property type="entry name" value="GLUTAMINE AMIDOTRANSFERASE DUG3-RELATED"/>
    <property type="match status" value="1"/>
</dbReference>
<dbReference type="InterPro" id="IPR029055">
    <property type="entry name" value="Ntn_hydrolases_N"/>
</dbReference>
<dbReference type="OrthoDB" id="9804310at2"/>
<reference evidence="4 6" key="2">
    <citation type="submission" date="2018-12" db="EMBL/GenBank/DDBJ databases">
        <authorList>
            <consortium name="Pathogen Informatics"/>
        </authorList>
    </citation>
    <scope>NUCLEOTIDE SEQUENCE [LARGE SCALE GENOMIC DNA]</scope>
    <source>
        <strain evidence="4 6">NCTC12735</strain>
        <plasmid evidence="6">13</plasmid>
    </source>
</reference>
<dbReference type="Gene3D" id="3.60.20.10">
    <property type="entry name" value="Glutamine Phosphoribosylpyrophosphate, subunit 1, domain 1"/>
    <property type="match status" value="1"/>
</dbReference>
<dbReference type="GO" id="GO:0016787">
    <property type="term" value="F:hydrolase activity"/>
    <property type="evidence" value="ECO:0007669"/>
    <property type="project" value="UniProtKB-KW"/>
</dbReference>
<dbReference type="Proteomes" id="UP000054859">
    <property type="component" value="Unassembled WGS sequence"/>
</dbReference>
<dbReference type="EC" id="3.5.1.-" evidence="4"/>
<gene>
    <name evidence="4" type="primary">egtC</name>
    <name evidence="3" type="ORF">Lade_1696</name>
    <name evidence="4" type="ORF">NCTC12735_00930</name>
</gene>
<name>A0A0W0R1T9_9GAMM</name>
<evidence type="ECO:0000313" key="6">
    <source>
        <dbReference type="Proteomes" id="UP000281170"/>
    </source>
</evidence>
<dbReference type="PATRIC" id="fig|45056.6.peg.1750"/>
<organism evidence="3 5">
    <name type="scientific">Legionella adelaidensis</name>
    <dbReference type="NCBI Taxonomy" id="45056"/>
    <lineage>
        <taxon>Bacteria</taxon>
        <taxon>Pseudomonadati</taxon>
        <taxon>Pseudomonadota</taxon>
        <taxon>Gammaproteobacteria</taxon>
        <taxon>Legionellales</taxon>
        <taxon>Legionellaceae</taxon>
        <taxon>Legionella</taxon>
    </lineage>
</organism>
<dbReference type="InterPro" id="IPR026869">
    <property type="entry name" value="EgtC-like"/>
</dbReference>